<feature type="transmembrane region" description="Helical" evidence="1">
    <location>
        <begin position="93"/>
        <end position="113"/>
    </location>
</feature>
<keyword evidence="1" id="KW-1133">Transmembrane helix</keyword>
<feature type="transmembrane region" description="Helical" evidence="1">
    <location>
        <begin position="125"/>
        <end position="145"/>
    </location>
</feature>
<keyword evidence="1" id="KW-0812">Transmembrane</keyword>
<reference evidence="2" key="2">
    <citation type="submission" date="2021-04" db="EMBL/GenBank/DDBJ databases">
        <authorList>
            <person name="Gilroy R."/>
        </authorList>
    </citation>
    <scope>NUCLEOTIDE SEQUENCE</scope>
    <source>
        <strain evidence="2">ChiHjej8B7-3636</strain>
    </source>
</reference>
<feature type="transmembrane region" description="Helical" evidence="1">
    <location>
        <begin position="15"/>
        <end position="33"/>
    </location>
</feature>
<gene>
    <name evidence="2" type="ORF">H9800_05045</name>
</gene>
<feature type="transmembrane region" description="Helical" evidence="1">
    <location>
        <begin position="69"/>
        <end position="87"/>
    </location>
</feature>
<comment type="caution">
    <text evidence="2">The sequence shown here is derived from an EMBL/GenBank/DDBJ whole genome shotgun (WGS) entry which is preliminary data.</text>
</comment>
<evidence type="ECO:0000256" key="1">
    <source>
        <dbReference type="SAM" id="Phobius"/>
    </source>
</evidence>
<dbReference type="EMBL" id="DXAM01000069">
    <property type="protein sequence ID" value="HJA04207.1"/>
    <property type="molecule type" value="Genomic_DNA"/>
</dbReference>
<proteinExistence type="predicted"/>
<sequence length="204" mass="21192">MLSRTTSPRTARTMLILRAMVAAIAAAVVTFAQDRSGDFALIVFLAFLIVTLVVLVVEMVLRGFSAPRWALALAYALGVLLVVALPGESGARFHFALLIWAASAGIVELAAGLVHRGSAEARDRLTVGALTCVLAIVTLLVSPAYSLDYFVEEAGQSFTLTGTIIGVGLFGGWAAIVAVYLGIGALSPAQKTVVAETAVTKDAS</sequence>
<evidence type="ECO:0000313" key="3">
    <source>
        <dbReference type="Proteomes" id="UP000824220"/>
    </source>
</evidence>
<name>A0A9D2H3Y4_9MICO</name>
<protein>
    <submittedName>
        <fullName evidence="2">Acyl-CoA synthetase</fullName>
    </submittedName>
</protein>
<keyword evidence="1" id="KW-0472">Membrane</keyword>
<organism evidence="2 3">
    <name type="scientific">Candidatus Microbacterium stercoravium</name>
    <dbReference type="NCBI Taxonomy" id="2838697"/>
    <lineage>
        <taxon>Bacteria</taxon>
        <taxon>Bacillati</taxon>
        <taxon>Actinomycetota</taxon>
        <taxon>Actinomycetes</taxon>
        <taxon>Micrococcales</taxon>
        <taxon>Microbacteriaceae</taxon>
        <taxon>Microbacterium</taxon>
    </lineage>
</organism>
<evidence type="ECO:0000313" key="2">
    <source>
        <dbReference type="EMBL" id="HJA04207.1"/>
    </source>
</evidence>
<dbReference type="Proteomes" id="UP000824220">
    <property type="component" value="Unassembled WGS sequence"/>
</dbReference>
<dbReference type="AlphaFoldDB" id="A0A9D2H3Y4"/>
<feature type="transmembrane region" description="Helical" evidence="1">
    <location>
        <begin position="157"/>
        <end position="181"/>
    </location>
</feature>
<reference evidence="2" key="1">
    <citation type="journal article" date="2021" name="PeerJ">
        <title>Extensive microbial diversity within the chicken gut microbiome revealed by metagenomics and culture.</title>
        <authorList>
            <person name="Gilroy R."/>
            <person name="Ravi A."/>
            <person name="Getino M."/>
            <person name="Pursley I."/>
            <person name="Horton D.L."/>
            <person name="Alikhan N.F."/>
            <person name="Baker D."/>
            <person name="Gharbi K."/>
            <person name="Hall N."/>
            <person name="Watson M."/>
            <person name="Adriaenssens E.M."/>
            <person name="Foster-Nyarko E."/>
            <person name="Jarju S."/>
            <person name="Secka A."/>
            <person name="Antonio M."/>
            <person name="Oren A."/>
            <person name="Chaudhuri R.R."/>
            <person name="La Ragione R."/>
            <person name="Hildebrand F."/>
            <person name="Pallen M.J."/>
        </authorList>
    </citation>
    <scope>NUCLEOTIDE SEQUENCE</scope>
    <source>
        <strain evidence="2">ChiHjej8B7-3636</strain>
    </source>
</reference>
<feature type="transmembrane region" description="Helical" evidence="1">
    <location>
        <begin position="39"/>
        <end position="57"/>
    </location>
</feature>
<accession>A0A9D2H3Y4</accession>